<dbReference type="InterPro" id="IPR011009">
    <property type="entry name" value="Kinase-like_dom_sf"/>
</dbReference>
<dbReference type="RefSeq" id="WP_264555581.1">
    <property type="nucleotide sequence ID" value="NZ_CP109979.1"/>
</dbReference>
<dbReference type="PANTHER" id="PTHR47829">
    <property type="entry name" value="HYDROLASE, PUTATIVE (AFU_ORTHOLOGUE AFUA_1G12880)-RELATED"/>
    <property type="match status" value="1"/>
</dbReference>
<dbReference type="InterPro" id="IPR041726">
    <property type="entry name" value="ACAD10_11_N"/>
</dbReference>
<dbReference type="Gene3D" id="3.30.200.20">
    <property type="entry name" value="Phosphorylase Kinase, domain 1"/>
    <property type="match status" value="1"/>
</dbReference>
<reference evidence="2 3" key="1">
    <citation type="journal article" date="2019" name="Int. J. Syst. Evol. Microbiol.">
        <title>The Global Catalogue of Microorganisms (GCM) 10K type strain sequencing project: providing services to taxonomists for standard genome sequencing and annotation.</title>
        <authorList>
            <consortium name="The Broad Institute Genomics Platform"/>
            <consortium name="The Broad Institute Genome Sequencing Center for Infectious Disease"/>
            <person name="Wu L."/>
            <person name="Ma J."/>
        </authorList>
    </citation>
    <scope>NUCLEOTIDE SEQUENCE [LARGE SCALE GENOMIC DNA]</scope>
    <source>
        <strain evidence="2 3">RDMS1</strain>
    </source>
</reference>
<feature type="domain" description="Aminoglycoside phosphotransferase" evidence="1">
    <location>
        <begin position="32"/>
        <end position="261"/>
    </location>
</feature>
<accession>A0ABD5YQV7</accession>
<dbReference type="InterPro" id="IPR052898">
    <property type="entry name" value="ACAD10-like"/>
</dbReference>
<protein>
    <submittedName>
        <fullName evidence="2">Phosphotransferase family protein</fullName>
    </submittedName>
</protein>
<dbReference type="Proteomes" id="UP001596417">
    <property type="component" value="Unassembled WGS sequence"/>
</dbReference>
<evidence type="ECO:0000259" key="1">
    <source>
        <dbReference type="Pfam" id="PF01636"/>
    </source>
</evidence>
<sequence>MNGEYFERIVDPDRLAVYLESELGAVDEYDVEHHQEGHSNETLFVTWGERELVIRRPPPGDIAETAHDVLREYRVIDALQETSVPVPETVLACENHDVIGSDFYVMERIRGDVLRAGEPERFQHPDARRCIGTELIDTLAAIHTVDVEAVGLDEFGHPPGFTHRQVKRWSEQLMWAFEVTTDEREVPLLYDVMEWLQANVPEDTPSTLVHGDYKLDNVIYARDEPTIVGVFDWEMSTLGDPFTDLGWMLSYWWDEDDPDPPQATDTLTATFMQRDGYNTRRDLIERYEAATGFTFENNRFYRALAVYKLAALGEMFFRRYLEGNSDDPMYPQMRDGVGQLAARAQRIIDGEEPL</sequence>
<dbReference type="PANTHER" id="PTHR47829:SF1">
    <property type="entry name" value="HAD FAMILY PHOSPHATASE"/>
    <property type="match status" value="1"/>
</dbReference>
<dbReference type="Gene3D" id="3.90.1200.10">
    <property type="match status" value="1"/>
</dbReference>
<evidence type="ECO:0000313" key="2">
    <source>
        <dbReference type="EMBL" id="MFC7191563.1"/>
    </source>
</evidence>
<comment type="caution">
    <text evidence="2">The sequence shown here is derived from an EMBL/GenBank/DDBJ whole genome shotgun (WGS) entry which is preliminary data.</text>
</comment>
<dbReference type="EMBL" id="JBHTAX010000001">
    <property type="protein sequence ID" value="MFC7191563.1"/>
    <property type="molecule type" value="Genomic_DNA"/>
</dbReference>
<proteinExistence type="predicted"/>
<keyword evidence="3" id="KW-1185">Reference proteome</keyword>
<dbReference type="InterPro" id="IPR002575">
    <property type="entry name" value="Aminoglycoside_PTrfase"/>
</dbReference>
<organism evidence="2 3">
    <name type="scientific">Halocatena marina</name>
    <dbReference type="NCBI Taxonomy" id="2934937"/>
    <lineage>
        <taxon>Archaea</taxon>
        <taxon>Methanobacteriati</taxon>
        <taxon>Methanobacteriota</taxon>
        <taxon>Stenosarchaea group</taxon>
        <taxon>Halobacteria</taxon>
        <taxon>Halobacteriales</taxon>
        <taxon>Natronomonadaceae</taxon>
        <taxon>Halocatena</taxon>
    </lineage>
</organism>
<dbReference type="Pfam" id="PF01636">
    <property type="entry name" value="APH"/>
    <property type="match status" value="1"/>
</dbReference>
<name>A0ABD5YQV7_9EURY</name>
<dbReference type="GeneID" id="76201304"/>
<gene>
    <name evidence="2" type="ORF">ACFQL7_18335</name>
</gene>
<evidence type="ECO:0000313" key="3">
    <source>
        <dbReference type="Proteomes" id="UP001596417"/>
    </source>
</evidence>
<dbReference type="SUPFAM" id="SSF56112">
    <property type="entry name" value="Protein kinase-like (PK-like)"/>
    <property type="match status" value="1"/>
</dbReference>
<dbReference type="AlphaFoldDB" id="A0ABD5YQV7"/>
<dbReference type="CDD" id="cd05154">
    <property type="entry name" value="ACAD10_11_N-like"/>
    <property type="match status" value="1"/>
</dbReference>